<organism evidence="2 3">
    <name type="scientific">Solirubrobacter phytolaccae</name>
    <dbReference type="NCBI Taxonomy" id="1404360"/>
    <lineage>
        <taxon>Bacteria</taxon>
        <taxon>Bacillati</taxon>
        <taxon>Actinomycetota</taxon>
        <taxon>Thermoleophilia</taxon>
        <taxon>Solirubrobacterales</taxon>
        <taxon>Solirubrobacteraceae</taxon>
        <taxon>Solirubrobacter</taxon>
    </lineage>
</organism>
<gene>
    <name evidence="2" type="ORF">OJ997_26920</name>
</gene>
<dbReference type="AlphaFoldDB" id="A0A9X3NER4"/>
<protein>
    <submittedName>
        <fullName evidence="2">DUF6281 family protein</fullName>
    </submittedName>
</protein>
<evidence type="ECO:0000313" key="3">
    <source>
        <dbReference type="Proteomes" id="UP001147653"/>
    </source>
</evidence>
<evidence type="ECO:0000256" key="1">
    <source>
        <dbReference type="SAM" id="SignalP"/>
    </source>
</evidence>
<sequence>MRIALLTIGFALLLASRADAVCIGAIKFQDSWYRGGNVKLKLGAKLPQRAIVPACNDAGPEKPDTKTTAYRIPGVDPRVGVATRKGGWYNAHTFPYLREHPLHKRLGFDKARYSPYKGKSCTVTAKVTDTFGSFNIDHEPQRFVSMRPDTKITLRRYGVAWIEEGTTLRIRGGCGRDMIYATHIDKG</sequence>
<accession>A0A9X3NER4</accession>
<dbReference type="EMBL" id="JAPDDP010000065">
    <property type="protein sequence ID" value="MDA0183969.1"/>
    <property type="molecule type" value="Genomic_DNA"/>
</dbReference>
<keyword evidence="1" id="KW-0732">Signal</keyword>
<dbReference type="RefSeq" id="WP_270028382.1">
    <property type="nucleotide sequence ID" value="NZ_JAPDDP010000065.1"/>
</dbReference>
<dbReference type="Pfam" id="PF19797">
    <property type="entry name" value="DUF6281"/>
    <property type="match status" value="1"/>
</dbReference>
<comment type="caution">
    <text evidence="2">The sequence shown here is derived from an EMBL/GenBank/DDBJ whole genome shotgun (WGS) entry which is preliminary data.</text>
</comment>
<feature type="signal peptide" evidence="1">
    <location>
        <begin position="1"/>
        <end position="20"/>
    </location>
</feature>
<reference evidence="2" key="1">
    <citation type="submission" date="2022-10" db="EMBL/GenBank/DDBJ databases">
        <title>The WGS of Solirubrobacter phytolaccae KCTC 29190.</title>
        <authorList>
            <person name="Jiang Z."/>
        </authorList>
    </citation>
    <scope>NUCLEOTIDE SEQUENCE</scope>
    <source>
        <strain evidence="2">KCTC 29190</strain>
    </source>
</reference>
<name>A0A9X3NER4_9ACTN</name>
<evidence type="ECO:0000313" key="2">
    <source>
        <dbReference type="EMBL" id="MDA0183969.1"/>
    </source>
</evidence>
<keyword evidence="3" id="KW-1185">Reference proteome</keyword>
<proteinExistence type="predicted"/>
<dbReference type="Proteomes" id="UP001147653">
    <property type="component" value="Unassembled WGS sequence"/>
</dbReference>
<feature type="chain" id="PRO_5040932781" evidence="1">
    <location>
        <begin position="21"/>
        <end position="187"/>
    </location>
</feature>
<dbReference type="InterPro" id="IPR046248">
    <property type="entry name" value="DUF6281"/>
</dbReference>